<evidence type="ECO:0000256" key="1">
    <source>
        <dbReference type="SAM" id="Phobius"/>
    </source>
</evidence>
<keyword evidence="1" id="KW-0472">Membrane</keyword>
<keyword evidence="1" id="KW-0812">Transmembrane</keyword>
<protein>
    <submittedName>
        <fullName evidence="2">DUF4131 domain-containing protein</fullName>
    </submittedName>
</protein>
<sequence>MVAALLGAEQRRLPLWWPVWVGLGAAVYFALPAEPGLWLPCGIGAVGCVAMLVPNRPMVRWLGAFLLAFGLGFGASMSATRSAPPMPALPRRAVVVSGRVAAIDLLPGHDDAVTARRITLADPVFESGIDVGMAPLRRHLQIRLASGDTTMLAPGTRVRLRALLRPVP</sequence>
<reference evidence="2 3" key="1">
    <citation type="submission" date="2020-06" db="EMBL/GenBank/DDBJ databases">
        <title>Description of novel acetic acid bacteria.</title>
        <authorList>
            <person name="Sombolestani A."/>
        </authorList>
    </citation>
    <scope>NUCLEOTIDE SEQUENCE [LARGE SCALE GENOMIC DNA]</scope>
    <source>
        <strain evidence="2 3">LMG 27010</strain>
    </source>
</reference>
<dbReference type="AlphaFoldDB" id="A0A850P6K8"/>
<organism evidence="2 3">
    <name type="scientific">Ameyamaea chiangmaiensis</name>
    <dbReference type="NCBI Taxonomy" id="442969"/>
    <lineage>
        <taxon>Bacteria</taxon>
        <taxon>Pseudomonadati</taxon>
        <taxon>Pseudomonadota</taxon>
        <taxon>Alphaproteobacteria</taxon>
        <taxon>Acetobacterales</taxon>
        <taxon>Acetobacteraceae</taxon>
        <taxon>Ameyamaea</taxon>
    </lineage>
</organism>
<feature type="transmembrane region" description="Helical" evidence="1">
    <location>
        <begin position="37"/>
        <end position="54"/>
    </location>
</feature>
<keyword evidence="1" id="KW-1133">Transmembrane helix</keyword>
<name>A0A850P6K8_9PROT</name>
<dbReference type="EMBL" id="JABXXR010000034">
    <property type="protein sequence ID" value="NVN40257.1"/>
    <property type="molecule type" value="Genomic_DNA"/>
</dbReference>
<evidence type="ECO:0000313" key="3">
    <source>
        <dbReference type="Proteomes" id="UP000585665"/>
    </source>
</evidence>
<gene>
    <name evidence="2" type="ORF">HUK82_06710</name>
</gene>
<feature type="transmembrane region" description="Helical" evidence="1">
    <location>
        <begin position="61"/>
        <end position="79"/>
    </location>
</feature>
<evidence type="ECO:0000313" key="2">
    <source>
        <dbReference type="EMBL" id="NVN40257.1"/>
    </source>
</evidence>
<feature type="non-terminal residue" evidence="2">
    <location>
        <position position="168"/>
    </location>
</feature>
<accession>A0A850P6K8</accession>
<comment type="caution">
    <text evidence="2">The sequence shown here is derived from an EMBL/GenBank/DDBJ whole genome shotgun (WGS) entry which is preliminary data.</text>
</comment>
<dbReference type="Proteomes" id="UP000585665">
    <property type="component" value="Unassembled WGS sequence"/>
</dbReference>
<keyword evidence="3" id="KW-1185">Reference proteome</keyword>
<proteinExistence type="predicted"/>
<feature type="transmembrane region" description="Helical" evidence="1">
    <location>
        <begin position="12"/>
        <end position="31"/>
    </location>
</feature>